<evidence type="ECO:0000313" key="2">
    <source>
        <dbReference type="Proteomes" id="UP001372338"/>
    </source>
</evidence>
<proteinExistence type="predicted"/>
<dbReference type="Proteomes" id="UP001372338">
    <property type="component" value="Unassembled WGS sequence"/>
</dbReference>
<protein>
    <submittedName>
        <fullName evidence="1">Uncharacterized protein</fullName>
    </submittedName>
</protein>
<name>A0AAN9EHT5_CROPI</name>
<gene>
    <name evidence="1" type="ORF">RIF29_32125</name>
</gene>
<dbReference type="AlphaFoldDB" id="A0AAN9EHT5"/>
<organism evidence="1 2">
    <name type="scientific">Crotalaria pallida</name>
    <name type="common">Smooth rattlebox</name>
    <name type="synonym">Crotalaria striata</name>
    <dbReference type="NCBI Taxonomy" id="3830"/>
    <lineage>
        <taxon>Eukaryota</taxon>
        <taxon>Viridiplantae</taxon>
        <taxon>Streptophyta</taxon>
        <taxon>Embryophyta</taxon>
        <taxon>Tracheophyta</taxon>
        <taxon>Spermatophyta</taxon>
        <taxon>Magnoliopsida</taxon>
        <taxon>eudicotyledons</taxon>
        <taxon>Gunneridae</taxon>
        <taxon>Pentapetalae</taxon>
        <taxon>rosids</taxon>
        <taxon>fabids</taxon>
        <taxon>Fabales</taxon>
        <taxon>Fabaceae</taxon>
        <taxon>Papilionoideae</taxon>
        <taxon>50 kb inversion clade</taxon>
        <taxon>genistoids sensu lato</taxon>
        <taxon>core genistoids</taxon>
        <taxon>Crotalarieae</taxon>
        <taxon>Crotalaria</taxon>
    </lineage>
</organism>
<comment type="caution">
    <text evidence="1">The sequence shown here is derived from an EMBL/GenBank/DDBJ whole genome shotgun (WGS) entry which is preliminary data.</text>
</comment>
<keyword evidence="2" id="KW-1185">Reference proteome</keyword>
<accession>A0AAN9EHT5</accession>
<evidence type="ECO:0000313" key="1">
    <source>
        <dbReference type="EMBL" id="KAK7257852.1"/>
    </source>
</evidence>
<sequence length="76" mass="8484">MASADNKLMSSLRVSSKVVKLKLPSTNELSYNINIIIATLRREREITPFKYQTLTHLSTTHASLSLSLLSIPNRLG</sequence>
<reference evidence="1 2" key="1">
    <citation type="submission" date="2024-01" db="EMBL/GenBank/DDBJ databases">
        <title>The genomes of 5 underutilized Papilionoideae crops provide insights into root nodulation and disease resistanc.</title>
        <authorList>
            <person name="Yuan L."/>
        </authorList>
    </citation>
    <scope>NUCLEOTIDE SEQUENCE [LARGE SCALE GENOMIC DNA]</scope>
    <source>
        <strain evidence="1">ZHUSHIDOU_FW_LH</strain>
        <tissue evidence="1">Leaf</tissue>
    </source>
</reference>
<dbReference type="EMBL" id="JAYWIO010000006">
    <property type="protein sequence ID" value="KAK7257852.1"/>
    <property type="molecule type" value="Genomic_DNA"/>
</dbReference>